<dbReference type="EMBL" id="JAFIQS010000018">
    <property type="protein sequence ID" value="KAG5162498.1"/>
    <property type="molecule type" value="Genomic_DNA"/>
</dbReference>
<dbReference type="OrthoDB" id="3224221at2759"/>
<keyword evidence="1" id="KW-0175">Coiled coil</keyword>
<comment type="caution">
    <text evidence="3">The sequence shown here is derived from an EMBL/GenBank/DDBJ whole genome shotgun (WGS) entry which is preliminary data.</text>
</comment>
<evidence type="ECO:0000313" key="3">
    <source>
        <dbReference type="EMBL" id="KAG5162498.1"/>
    </source>
</evidence>
<feature type="region of interest" description="Disordered" evidence="2">
    <location>
        <begin position="123"/>
        <end position="144"/>
    </location>
</feature>
<feature type="compositionally biased region" description="Polar residues" evidence="2">
    <location>
        <begin position="134"/>
        <end position="144"/>
    </location>
</feature>
<proteinExistence type="predicted"/>
<name>A0A8H8CED2_PSICU</name>
<reference evidence="3" key="1">
    <citation type="submission" date="2021-02" db="EMBL/GenBank/DDBJ databases">
        <title>Psilocybe cubensis genome.</title>
        <authorList>
            <person name="Mckernan K.J."/>
            <person name="Crawford S."/>
            <person name="Trippe A."/>
            <person name="Kane L.T."/>
            <person name="Mclaughlin S."/>
        </authorList>
    </citation>
    <scope>NUCLEOTIDE SEQUENCE [LARGE SCALE GENOMIC DNA]</scope>
    <source>
        <strain evidence="3">MGC-MH-2018</strain>
    </source>
</reference>
<feature type="compositionally biased region" description="Low complexity" evidence="2">
    <location>
        <begin position="52"/>
        <end position="63"/>
    </location>
</feature>
<sequence length="508" mass="57742">MPDNTLPISRGSASSNVEVPCIVGYTDVIYEDFVYPPSPPENSARGMKSNGSSPLTLFSTTSSKRSREQEINCSDAVGVYDSDSAYHERSKCRISVPASYEEKIIKLTQERDRLLLRLEERQNHGDDTEKDGLNKSTLRNDIGSQDSSFDLNSLKAYYEGRLDAMATDLQQARQELSDALRASVQVLLDHSSEMASRSQAQRVEVEKLQDIIRDNEAKIESLERKLVEATNELQRSQGRCDILKEAVNQAREDSIQEERMVEALKEELKRTNMILDSGYKGKQKEGTKPISMRGQTASPNLIGIRPRISTFDLDSPRPQPRFSLPAVERAYGNSAAVTPKHGMMTSEDIRKAILEGLHMVQSNITNHVQHIVQGSSTSRRRSSTTRYVDRARMVRDVREFQQKLLGILRDEDITEAVREHAHFVTKEESESLARNADNISIDPLRPFWDNISCEYNCLLADRFTDIFTSSNTMYEDYREEVSAHFTQRLNNLRRMLLKSHVLQVDTNI</sequence>
<dbReference type="AlphaFoldDB" id="A0A8H8CED2"/>
<accession>A0A8H8CED2</accession>
<gene>
    <name evidence="3" type="ORF">JR316_012383</name>
</gene>
<evidence type="ECO:0000256" key="2">
    <source>
        <dbReference type="SAM" id="MobiDB-lite"/>
    </source>
</evidence>
<evidence type="ECO:0000256" key="1">
    <source>
        <dbReference type="SAM" id="Coils"/>
    </source>
</evidence>
<feature type="coiled-coil region" evidence="1">
    <location>
        <begin position="162"/>
        <end position="267"/>
    </location>
</feature>
<feature type="compositionally biased region" description="Basic and acidic residues" evidence="2">
    <location>
        <begin position="123"/>
        <end position="133"/>
    </location>
</feature>
<feature type="region of interest" description="Disordered" evidence="2">
    <location>
        <begin position="40"/>
        <end position="63"/>
    </location>
</feature>
<protein>
    <submittedName>
        <fullName evidence="3">Uncharacterized protein</fullName>
    </submittedName>
</protein>
<organism evidence="3">
    <name type="scientific">Psilocybe cubensis</name>
    <name type="common">Psychedelic mushroom</name>
    <name type="synonym">Stropharia cubensis</name>
    <dbReference type="NCBI Taxonomy" id="181762"/>
    <lineage>
        <taxon>Eukaryota</taxon>
        <taxon>Fungi</taxon>
        <taxon>Dikarya</taxon>
        <taxon>Basidiomycota</taxon>
        <taxon>Agaricomycotina</taxon>
        <taxon>Agaricomycetes</taxon>
        <taxon>Agaricomycetidae</taxon>
        <taxon>Agaricales</taxon>
        <taxon>Agaricineae</taxon>
        <taxon>Strophariaceae</taxon>
        <taxon>Psilocybe</taxon>
    </lineage>
</organism>